<dbReference type="GeneID" id="71998289"/>
<dbReference type="Gene3D" id="3.80.10.10">
    <property type="entry name" value="Ribonuclease Inhibitor"/>
    <property type="match status" value="1"/>
</dbReference>
<evidence type="ECO:0000313" key="2">
    <source>
        <dbReference type="EMBL" id="KAH9831860.1"/>
    </source>
</evidence>
<sequence length="553" mass="63660">MRETVQHRTREQRSFHTPGSRPPSPTHTTGICSRLPPELIELIVGFLWADLPALATCRLLCRAWSPAPLRHFPPQVAFLYPLRFRHRSAFNKFARLLASQKNRPYFHSRYRDFTSLVIEDDPMDQFGHSWTHQLPDYFVYWLRELELEAVDWTSTQPHPRFFQHLSHYTDLRSLTLRKCRFRNTSVVRTIINSLRRLSTITLWDITFNALRTPSLPTSSVITCPQLEIRLRTDGFWPVSSQSLLNLCLEYPQATCLDLDLRYFPSILHLQHFLLYCSKVVVLEFRNTFNSDPGLELQFGTGTNPTHPHPLSLSIKELRFHDMPAGCASQILQLSRPVKLPGRGGSFSHRPLPHAHLSILPRELNIGLVDRPSADDMRSVARSLRQYGSHLNRFEWWNREGNDLGAVPCTAANTFLTSLSIYFGLAPSRHTLQRSLLDVLSNITCPRLERLMIDIVLLRPTASRSRHDSEVLLTTIDTRDFTSAFCAVLSRSILTRVSNWSIRMHMTDSRSDVKSDMVNLFKPWTDRGTVLYVDYGLSWKFSGGVDIAERTVAE</sequence>
<proteinExistence type="predicted"/>
<accession>A0ABQ8K4L6</accession>
<feature type="compositionally biased region" description="Basic and acidic residues" evidence="1">
    <location>
        <begin position="1"/>
        <end position="14"/>
    </location>
</feature>
<keyword evidence="3" id="KW-1185">Reference proteome</keyword>
<dbReference type="Proteomes" id="UP000814176">
    <property type="component" value="Unassembled WGS sequence"/>
</dbReference>
<reference evidence="2 3" key="1">
    <citation type="journal article" date="2021" name="Environ. Microbiol.">
        <title>Gene family expansions and transcriptome signatures uncover fungal adaptations to wood decay.</title>
        <authorList>
            <person name="Hage H."/>
            <person name="Miyauchi S."/>
            <person name="Viragh M."/>
            <person name="Drula E."/>
            <person name="Min B."/>
            <person name="Chaduli D."/>
            <person name="Navarro D."/>
            <person name="Favel A."/>
            <person name="Norest M."/>
            <person name="Lesage-Meessen L."/>
            <person name="Balint B."/>
            <person name="Merenyi Z."/>
            <person name="de Eugenio L."/>
            <person name="Morin E."/>
            <person name="Martinez A.T."/>
            <person name="Baldrian P."/>
            <person name="Stursova M."/>
            <person name="Martinez M.J."/>
            <person name="Novotny C."/>
            <person name="Magnuson J.K."/>
            <person name="Spatafora J.W."/>
            <person name="Maurice S."/>
            <person name="Pangilinan J."/>
            <person name="Andreopoulos W."/>
            <person name="LaButti K."/>
            <person name="Hundley H."/>
            <person name="Na H."/>
            <person name="Kuo A."/>
            <person name="Barry K."/>
            <person name="Lipzen A."/>
            <person name="Henrissat B."/>
            <person name="Riley R."/>
            <person name="Ahrendt S."/>
            <person name="Nagy L.G."/>
            <person name="Grigoriev I.V."/>
            <person name="Martin F."/>
            <person name="Rosso M.N."/>
        </authorList>
    </citation>
    <scope>NUCLEOTIDE SEQUENCE [LARGE SCALE GENOMIC DNA]</scope>
    <source>
        <strain evidence="2 3">CIRM-BRFM 1785</strain>
    </source>
</reference>
<protein>
    <recommendedName>
        <fullName evidence="4">F-box domain-containing protein</fullName>
    </recommendedName>
</protein>
<dbReference type="InterPro" id="IPR036047">
    <property type="entry name" value="F-box-like_dom_sf"/>
</dbReference>
<dbReference type="SUPFAM" id="SSF81383">
    <property type="entry name" value="F-box domain"/>
    <property type="match status" value="1"/>
</dbReference>
<organism evidence="2 3">
    <name type="scientific">Rhodofomes roseus</name>
    <dbReference type="NCBI Taxonomy" id="34475"/>
    <lineage>
        <taxon>Eukaryota</taxon>
        <taxon>Fungi</taxon>
        <taxon>Dikarya</taxon>
        <taxon>Basidiomycota</taxon>
        <taxon>Agaricomycotina</taxon>
        <taxon>Agaricomycetes</taxon>
        <taxon>Polyporales</taxon>
        <taxon>Rhodofomes</taxon>
    </lineage>
</organism>
<dbReference type="SUPFAM" id="SSF52047">
    <property type="entry name" value="RNI-like"/>
    <property type="match status" value="1"/>
</dbReference>
<gene>
    <name evidence="2" type="ORF">C8Q71DRAFT_287868</name>
</gene>
<comment type="caution">
    <text evidence="2">The sequence shown here is derived from an EMBL/GenBank/DDBJ whole genome shotgun (WGS) entry which is preliminary data.</text>
</comment>
<name>A0ABQ8K4L6_9APHY</name>
<dbReference type="EMBL" id="JADCUA010000024">
    <property type="protein sequence ID" value="KAH9831860.1"/>
    <property type="molecule type" value="Genomic_DNA"/>
</dbReference>
<feature type="region of interest" description="Disordered" evidence="1">
    <location>
        <begin position="1"/>
        <end position="31"/>
    </location>
</feature>
<dbReference type="RefSeq" id="XP_047774957.1">
    <property type="nucleotide sequence ID" value="XM_047917557.1"/>
</dbReference>
<evidence type="ECO:0008006" key="4">
    <source>
        <dbReference type="Google" id="ProtNLM"/>
    </source>
</evidence>
<dbReference type="InterPro" id="IPR032675">
    <property type="entry name" value="LRR_dom_sf"/>
</dbReference>
<evidence type="ECO:0000256" key="1">
    <source>
        <dbReference type="SAM" id="MobiDB-lite"/>
    </source>
</evidence>
<evidence type="ECO:0000313" key="3">
    <source>
        <dbReference type="Proteomes" id="UP000814176"/>
    </source>
</evidence>